<dbReference type="Pfam" id="PF13030">
    <property type="entry name" value="DUF3891"/>
    <property type="match status" value="1"/>
</dbReference>
<dbReference type="InterPro" id="IPR024992">
    <property type="entry name" value="DUF3891"/>
</dbReference>
<dbReference type="AlphaFoldDB" id="A0A286G497"/>
<organism evidence="1 2">
    <name type="scientific">Spirosoma fluviale</name>
    <dbReference type="NCBI Taxonomy" id="1597977"/>
    <lineage>
        <taxon>Bacteria</taxon>
        <taxon>Pseudomonadati</taxon>
        <taxon>Bacteroidota</taxon>
        <taxon>Cytophagia</taxon>
        <taxon>Cytophagales</taxon>
        <taxon>Cytophagaceae</taxon>
        <taxon>Spirosoma</taxon>
    </lineage>
</organism>
<sequence>MDPTSTRIPMIVHPTSQGWDIIHQQAHGLLAYQIATHWKTSQRPLFWHQTLTALLEHDDGQQPFAGNNHLSQAGAPLSFEPYSVPQCHRMIDIALRKSRWNALMVSHHSTFLYQPTGGKDKAMDEFLEQQKSNQKKWRAAYGASQKEVVYAYDLVQWCDALSLILCRNQLPPEARQLEISKGPDGVAYFIHQRADNSLSVDPWPFESAEFRVGVEVYPVAQLQFIDDEQLYQAINEAPVELREWVFRCR</sequence>
<evidence type="ECO:0000313" key="1">
    <source>
        <dbReference type="EMBL" id="SOD90335.1"/>
    </source>
</evidence>
<proteinExistence type="predicted"/>
<accession>A0A286G497</accession>
<evidence type="ECO:0008006" key="3">
    <source>
        <dbReference type="Google" id="ProtNLM"/>
    </source>
</evidence>
<protein>
    <recommendedName>
        <fullName evidence="3">DUF3891 domain-containing protein</fullName>
    </recommendedName>
</protein>
<gene>
    <name evidence="1" type="ORF">SAMN06269250_3381</name>
</gene>
<dbReference type="Proteomes" id="UP000219452">
    <property type="component" value="Unassembled WGS sequence"/>
</dbReference>
<name>A0A286G497_9BACT</name>
<evidence type="ECO:0000313" key="2">
    <source>
        <dbReference type="Proteomes" id="UP000219452"/>
    </source>
</evidence>
<reference evidence="2" key="1">
    <citation type="submission" date="2017-09" db="EMBL/GenBank/DDBJ databases">
        <authorList>
            <person name="Varghese N."/>
            <person name="Submissions S."/>
        </authorList>
    </citation>
    <scope>NUCLEOTIDE SEQUENCE [LARGE SCALE GENOMIC DNA]</scope>
    <source>
        <strain evidence="2">DSM 29961</strain>
    </source>
</reference>
<dbReference type="EMBL" id="OCNH01000002">
    <property type="protein sequence ID" value="SOD90335.1"/>
    <property type="molecule type" value="Genomic_DNA"/>
</dbReference>
<keyword evidence="2" id="KW-1185">Reference proteome</keyword>